<protein>
    <recommendedName>
        <fullName evidence="3">Reverse transcriptase domain-containing protein</fullName>
    </recommendedName>
</protein>
<keyword evidence="2" id="KW-1185">Reference proteome</keyword>
<dbReference type="OrthoDB" id="437338at2759"/>
<name>A0A5N6NBG7_9ASTR</name>
<proteinExistence type="predicted"/>
<dbReference type="InterPro" id="IPR043502">
    <property type="entry name" value="DNA/RNA_pol_sf"/>
</dbReference>
<evidence type="ECO:0008006" key="3">
    <source>
        <dbReference type="Google" id="ProtNLM"/>
    </source>
</evidence>
<comment type="caution">
    <text evidence="1">The sequence shown here is derived from an EMBL/GenBank/DDBJ whole genome shotgun (WGS) entry which is preliminary data.</text>
</comment>
<organism evidence="1 2">
    <name type="scientific">Mikania micrantha</name>
    <name type="common">bitter vine</name>
    <dbReference type="NCBI Taxonomy" id="192012"/>
    <lineage>
        <taxon>Eukaryota</taxon>
        <taxon>Viridiplantae</taxon>
        <taxon>Streptophyta</taxon>
        <taxon>Embryophyta</taxon>
        <taxon>Tracheophyta</taxon>
        <taxon>Spermatophyta</taxon>
        <taxon>Magnoliopsida</taxon>
        <taxon>eudicotyledons</taxon>
        <taxon>Gunneridae</taxon>
        <taxon>Pentapetalae</taxon>
        <taxon>asterids</taxon>
        <taxon>campanulids</taxon>
        <taxon>Asterales</taxon>
        <taxon>Asteraceae</taxon>
        <taxon>Asteroideae</taxon>
        <taxon>Heliantheae alliance</taxon>
        <taxon>Eupatorieae</taxon>
        <taxon>Mikania</taxon>
    </lineage>
</organism>
<evidence type="ECO:0000313" key="1">
    <source>
        <dbReference type="EMBL" id="KAD4584809.1"/>
    </source>
</evidence>
<dbReference type="PANTHER" id="PTHR15503:SF42">
    <property type="entry name" value="ZINC FINGER, CCHC-TYPE, RETROTRANSPOSON GAG DOMAIN, ASPARTIC PEPTIDASE DOMAIN PROTEIN-RELATED"/>
    <property type="match status" value="1"/>
</dbReference>
<dbReference type="SUPFAM" id="SSF56672">
    <property type="entry name" value="DNA/RNA polymerases"/>
    <property type="match status" value="1"/>
</dbReference>
<sequence>MEFGSFDIIVGMDWLSLNRVEVICFEKMLRIPLTNDHMLELSWLTWWKERDKIKIQDVPVVKEYPDVFPDNLPGFPPARPVEFRIDLVPRATPVAKPPYRLAPSEMQELSSQLHEFLDKGFIRPS</sequence>
<dbReference type="Pfam" id="PF08284">
    <property type="entry name" value="RVP_2"/>
    <property type="match status" value="1"/>
</dbReference>
<dbReference type="Gene3D" id="3.10.10.10">
    <property type="entry name" value="HIV Type 1 Reverse Transcriptase, subunit A, domain 1"/>
    <property type="match status" value="1"/>
</dbReference>
<dbReference type="EMBL" id="SZYD01000012">
    <property type="protein sequence ID" value="KAD4584809.1"/>
    <property type="molecule type" value="Genomic_DNA"/>
</dbReference>
<dbReference type="InterPro" id="IPR032567">
    <property type="entry name" value="RTL1-rel"/>
</dbReference>
<dbReference type="AlphaFoldDB" id="A0A5N6NBG7"/>
<reference evidence="1 2" key="1">
    <citation type="submission" date="2019-05" db="EMBL/GenBank/DDBJ databases">
        <title>Mikania micrantha, genome provides insights into the molecular mechanism of rapid growth.</title>
        <authorList>
            <person name="Liu B."/>
        </authorList>
    </citation>
    <scope>NUCLEOTIDE SEQUENCE [LARGE SCALE GENOMIC DNA]</scope>
    <source>
        <strain evidence="1">NLD-2019</strain>
        <tissue evidence="1">Leaf</tissue>
    </source>
</reference>
<dbReference type="PANTHER" id="PTHR15503">
    <property type="entry name" value="LDOC1 RELATED"/>
    <property type="match status" value="1"/>
</dbReference>
<gene>
    <name evidence="1" type="ORF">E3N88_22410</name>
</gene>
<evidence type="ECO:0000313" key="2">
    <source>
        <dbReference type="Proteomes" id="UP000326396"/>
    </source>
</evidence>
<accession>A0A5N6NBG7</accession>
<dbReference type="Proteomes" id="UP000326396">
    <property type="component" value="Linkage Group LG2"/>
</dbReference>